<dbReference type="PANTHER" id="PTHR33845">
    <property type="entry name" value="C2H2-TYPE DOMAIN-CONTAINING PROTEIN"/>
    <property type="match status" value="1"/>
</dbReference>
<dbReference type="Proteomes" id="UP000275408">
    <property type="component" value="Unassembled WGS sequence"/>
</dbReference>
<feature type="domain" description="C2H2-type" evidence="2">
    <location>
        <begin position="53"/>
        <end position="77"/>
    </location>
</feature>
<keyword evidence="4" id="KW-1185">Reference proteome</keyword>
<feature type="region of interest" description="Disordered" evidence="1">
    <location>
        <begin position="28"/>
        <end position="51"/>
    </location>
</feature>
<dbReference type="EMBL" id="RCHS01003244">
    <property type="protein sequence ID" value="RMX43076.1"/>
    <property type="molecule type" value="Genomic_DNA"/>
</dbReference>
<sequence>MKFPSLLSCTSYTLSDFVTVKSRRVKKTPDLEEEDVDNGADGPSNASKTPFACPEEECIKSYKRYFSLLKHMECGRHKLSLECETLYDRAMLGYASRLEHGTTAAPELGKAVFLPKFFSPISPNGMGAEMFSLVFGLL</sequence>
<evidence type="ECO:0000313" key="3">
    <source>
        <dbReference type="EMBL" id="RMX43076.1"/>
    </source>
</evidence>
<dbReference type="OrthoDB" id="5979731at2759"/>
<proteinExistence type="predicted"/>
<dbReference type="InterPro" id="IPR013087">
    <property type="entry name" value="Znf_C2H2_type"/>
</dbReference>
<reference evidence="3 4" key="1">
    <citation type="journal article" date="2018" name="Sci. Rep.">
        <title>Comparative analysis of the Pocillopora damicornis genome highlights role of immune system in coral evolution.</title>
        <authorList>
            <person name="Cunning R."/>
            <person name="Bay R.A."/>
            <person name="Gillette P."/>
            <person name="Baker A.C."/>
            <person name="Traylor-Knowles N."/>
        </authorList>
    </citation>
    <scope>NUCLEOTIDE SEQUENCE [LARGE SCALE GENOMIC DNA]</scope>
    <source>
        <strain evidence="3">RSMAS</strain>
        <tissue evidence="3">Whole animal</tissue>
    </source>
</reference>
<comment type="caution">
    <text evidence="3">The sequence shown here is derived from an EMBL/GenBank/DDBJ whole genome shotgun (WGS) entry which is preliminary data.</text>
</comment>
<gene>
    <name evidence="3" type="ORF">pdam_00023392</name>
</gene>
<evidence type="ECO:0000313" key="4">
    <source>
        <dbReference type="Proteomes" id="UP000275408"/>
    </source>
</evidence>
<dbReference type="AlphaFoldDB" id="A0A3M6TP01"/>
<evidence type="ECO:0000259" key="2">
    <source>
        <dbReference type="PROSITE" id="PS00028"/>
    </source>
</evidence>
<name>A0A3M6TP01_POCDA</name>
<evidence type="ECO:0000256" key="1">
    <source>
        <dbReference type="SAM" id="MobiDB-lite"/>
    </source>
</evidence>
<accession>A0A3M6TP01</accession>
<organism evidence="3 4">
    <name type="scientific">Pocillopora damicornis</name>
    <name type="common">Cauliflower coral</name>
    <name type="synonym">Millepora damicornis</name>
    <dbReference type="NCBI Taxonomy" id="46731"/>
    <lineage>
        <taxon>Eukaryota</taxon>
        <taxon>Metazoa</taxon>
        <taxon>Cnidaria</taxon>
        <taxon>Anthozoa</taxon>
        <taxon>Hexacorallia</taxon>
        <taxon>Scleractinia</taxon>
        <taxon>Astrocoeniina</taxon>
        <taxon>Pocilloporidae</taxon>
        <taxon>Pocillopora</taxon>
    </lineage>
</organism>
<dbReference type="PROSITE" id="PS00028">
    <property type="entry name" value="ZINC_FINGER_C2H2_1"/>
    <property type="match status" value="1"/>
</dbReference>
<dbReference type="PANTHER" id="PTHR33845:SF1">
    <property type="entry name" value="C2H2-TYPE DOMAIN-CONTAINING PROTEIN"/>
    <property type="match status" value="1"/>
</dbReference>
<protein>
    <recommendedName>
        <fullName evidence="2">C2H2-type domain-containing protein</fullName>
    </recommendedName>
</protein>